<dbReference type="EMBL" id="CP001044">
    <property type="protein sequence ID" value="ACC74256.1"/>
    <property type="molecule type" value="Genomic_DNA"/>
</dbReference>
<keyword evidence="1 2" id="KW-0597">Phosphoprotein</keyword>
<dbReference type="STRING" id="391038.Bphy_5170"/>
<dbReference type="SUPFAM" id="SSF52172">
    <property type="entry name" value="CheY-like"/>
    <property type="match status" value="1"/>
</dbReference>
<evidence type="ECO:0000256" key="1">
    <source>
        <dbReference type="ARBA" id="ARBA00022553"/>
    </source>
</evidence>
<evidence type="ECO:0000259" key="3">
    <source>
        <dbReference type="PROSITE" id="PS50110"/>
    </source>
</evidence>
<dbReference type="InterPro" id="IPR001789">
    <property type="entry name" value="Sig_transdc_resp-reg_receiver"/>
</dbReference>
<dbReference type="SMART" id="SM00448">
    <property type="entry name" value="REC"/>
    <property type="match status" value="1"/>
</dbReference>
<dbReference type="eggNOG" id="COG2204">
    <property type="taxonomic scope" value="Bacteria"/>
</dbReference>
<dbReference type="Proteomes" id="UP000001192">
    <property type="component" value="Chromosome 2"/>
</dbReference>
<dbReference type="Gene3D" id="3.40.50.2300">
    <property type="match status" value="1"/>
</dbReference>
<dbReference type="AlphaFoldDB" id="B2JMC1"/>
<keyword evidence="5" id="KW-1185">Reference proteome</keyword>
<dbReference type="Pfam" id="PF00072">
    <property type="entry name" value="Response_reg"/>
    <property type="match status" value="1"/>
</dbReference>
<dbReference type="GO" id="GO:0000160">
    <property type="term" value="P:phosphorelay signal transduction system"/>
    <property type="evidence" value="ECO:0007669"/>
    <property type="project" value="InterPro"/>
</dbReference>
<sequence>MSRVLLADDDANVRDALRTVLEGAGYDVTIAQDGLDGLRLAPESCPQVIVTDVMMPLMSGPEMVRRIRAMPGFQQIPVIVMSALATDPEVAVAAMLRKPFAPETLLALLDNLDDAGVATGKRARDAPHAPTAETDSVLDFGVLQFTSEGEKMGTASPTEARIRRGIELVHAQQERLQRLRSLGVDTTVAEELHDSLKHSVSALVLLKCVKCTASSGKWPRGRMFM</sequence>
<feature type="modified residue" description="4-aspartylphosphate" evidence="2">
    <location>
        <position position="52"/>
    </location>
</feature>
<proteinExistence type="predicted"/>
<dbReference type="PROSITE" id="PS50110">
    <property type="entry name" value="RESPONSE_REGULATORY"/>
    <property type="match status" value="1"/>
</dbReference>
<organism evidence="4 5">
    <name type="scientific">Paraburkholderia phymatum (strain DSM 17167 / CIP 108236 / LMG 21445 / STM815)</name>
    <name type="common">Burkholderia phymatum</name>
    <dbReference type="NCBI Taxonomy" id="391038"/>
    <lineage>
        <taxon>Bacteria</taxon>
        <taxon>Pseudomonadati</taxon>
        <taxon>Pseudomonadota</taxon>
        <taxon>Betaproteobacteria</taxon>
        <taxon>Burkholderiales</taxon>
        <taxon>Burkholderiaceae</taxon>
        <taxon>Paraburkholderia</taxon>
    </lineage>
</organism>
<accession>B2JMC1</accession>
<dbReference type="KEGG" id="bph:Bphy_5170"/>
<dbReference type="RefSeq" id="WP_012404420.1">
    <property type="nucleotide sequence ID" value="NC_010623.1"/>
</dbReference>
<evidence type="ECO:0000256" key="2">
    <source>
        <dbReference type="PROSITE-ProRule" id="PRU00169"/>
    </source>
</evidence>
<evidence type="ECO:0000313" key="4">
    <source>
        <dbReference type="EMBL" id="ACC74256.1"/>
    </source>
</evidence>
<dbReference type="InterPro" id="IPR050595">
    <property type="entry name" value="Bact_response_regulator"/>
</dbReference>
<dbReference type="CDD" id="cd17574">
    <property type="entry name" value="REC_OmpR"/>
    <property type="match status" value="1"/>
</dbReference>
<dbReference type="PANTHER" id="PTHR44591">
    <property type="entry name" value="STRESS RESPONSE REGULATOR PROTEIN 1"/>
    <property type="match status" value="1"/>
</dbReference>
<dbReference type="OrthoDB" id="9808843at2"/>
<dbReference type="HOGENOM" id="CLU_1324364_0_0_4"/>
<reference evidence="5" key="1">
    <citation type="journal article" date="2014" name="Stand. Genomic Sci.">
        <title>Complete genome sequence of Burkholderia phymatum STM815(T), a broad host range and efficient nitrogen-fixing symbiont of Mimosa species.</title>
        <authorList>
            <person name="Moulin L."/>
            <person name="Klonowska A."/>
            <person name="Caroline B."/>
            <person name="Booth K."/>
            <person name="Vriezen J.A."/>
            <person name="Melkonian R."/>
            <person name="James E.K."/>
            <person name="Young J.P."/>
            <person name="Bena G."/>
            <person name="Hauser L."/>
            <person name="Land M."/>
            <person name="Kyrpides N."/>
            <person name="Bruce D."/>
            <person name="Chain P."/>
            <person name="Copeland A."/>
            <person name="Pitluck S."/>
            <person name="Woyke T."/>
            <person name="Lizotte-Waniewski M."/>
            <person name="Bristow J."/>
            <person name="Riley M."/>
        </authorList>
    </citation>
    <scope>NUCLEOTIDE SEQUENCE [LARGE SCALE GENOMIC DNA]</scope>
    <source>
        <strain evidence="5">DSM 17167 / CIP 108236 / LMG 21445 / STM815</strain>
    </source>
</reference>
<dbReference type="PANTHER" id="PTHR44591:SF3">
    <property type="entry name" value="RESPONSE REGULATORY DOMAIN-CONTAINING PROTEIN"/>
    <property type="match status" value="1"/>
</dbReference>
<dbReference type="InterPro" id="IPR011006">
    <property type="entry name" value="CheY-like_superfamily"/>
</dbReference>
<gene>
    <name evidence="4" type="ordered locus">Bphy_5170</name>
</gene>
<feature type="domain" description="Response regulatory" evidence="3">
    <location>
        <begin position="3"/>
        <end position="113"/>
    </location>
</feature>
<name>B2JMC1_PARP8</name>
<protein>
    <submittedName>
        <fullName evidence="4">Response regulator receiver protein</fullName>
    </submittedName>
</protein>
<evidence type="ECO:0000313" key="5">
    <source>
        <dbReference type="Proteomes" id="UP000001192"/>
    </source>
</evidence>